<name>A0A3M0G6S9_9FLAO</name>
<evidence type="ECO:0000313" key="3">
    <source>
        <dbReference type="Proteomes" id="UP000281985"/>
    </source>
</evidence>
<accession>A0A3M0G6S9</accession>
<dbReference type="EMBL" id="REFV01000011">
    <property type="protein sequence ID" value="RMB57433.1"/>
    <property type="molecule type" value="Genomic_DNA"/>
</dbReference>
<reference evidence="2 3" key="1">
    <citation type="submission" date="2018-10" db="EMBL/GenBank/DDBJ databases">
        <title>Dokdonia luteus sp. nov., isolated from sea water.</title>
        <authorList>
            <person name="Zhou L.Y."/>
            <person name="Du Z.J."/>
        </authorList>
    </citation>
    <scope>NUCLEOTIDE SEQUENCE [LARGE SCALE GENOMIC DNA]</scope>
    <source>
        <strain evidence="2 3">SH27</strain>
    </source>
</reference>
<keyword evidence="2" id="KW-0808">Transferase</keyword>
<dbReference type="PANTHER" id="PTHR22916">
    <property type="entry name" value="GLYCOSYLTRANSFERASE"/>
    <property type="match status" value="1"/>
</dbReference>
<sequence length="290" mass="34093">MDPLVSICIPTYNGALYLEEALTSVKNQTYKNIEVVISDDQSSDCTMEILERFRESVSFPVYIYSHEPLGIGANWNNTVEKANGKYIKFLFQDDVLRSDCTEKMVRLALSDTNIAMVYCKRHFIYDTANPRDVDWVEKYKSLHTHWHNIRIEPNQVYKGRELLKNKNLLGVPVNKIGEPPATLLKRDIMLRTGPFNTELKQALDIEYWYRLMNYGDIAFIDETLISFRVHEEQASAVNLRNAVNDIFDLEKSLGKHIFWHLHPYNQKVILYRHYFLGKLWKKLKRSLRIK</sequence>
<dbReference type="GO" id="GO:0016758">
    <property type="term" value="F:hexosyltransferase activity"/>
    <property type="evidence" value="ECO:0007669"/>
    <property type="project" value="UniProtKB-ARBA"/>
</dbReference>
<organism evidence="2 3">
    <name type="scientific">Dokdonia sinensis</name>
    <dbReference type="NCBI Taxonomy" id="2479847"/>
    <lineage>
        <taxon>Bacteria</taxon>
        <taxon>Pseudomonadati</taxon>
        <taxon>Bacteroidota</taxon>
        <taxon>Flavobacteriia</taxon>
        <taxon>Flavobacteriales</taxon>
        <taxon>Flavobacteriaceae</taxon>
        <taxon>Dokdonia</taxon>
    </lineage>
</organism>
<dbReference type="InterPro" id="IPR029044">
    <property type="entry name" value="Nucleotide-diphossugar_trans"/>
</dbReference>
<feature type="domain" description="Glycosyltransferase 2-like" evidence="1">
    <location>
        <begin position="6"/>
        <end position="132"/>
    </location>
</feature>
<dbReference type="Proteomes" id="UP000281985">
    <property type="component" value="Unassembled WGS sequence"/>
</dbReference>
<dbReference type="InterPro" id="IPR001173">
    <property type="entry name" value="Glyco_trans_2-like"/>
</dbReference>
<dbReference type="OrthoDB" id="396512at2"/>
<dbReference type="Pfam" id="PF00535">
    <property type="entry name" value="Glycos_transf_2"/>
    <property type="match status" value="1"/>
</dbReference>
<protein>
    <submittedName>
        <fullName evidence="2">Glycosyltransferase</fullName>
    </submittedName>
</protein>
<comment type="caution">
    <text evidence="2">The sequence shown here is derived from an EMBL/GenBank/DDBJ whole genome shotgun (WGS) entry which is preliminary data.</text>
</comment>
<dbReference type="RefSeq" id="WP_121917911.1">
    <property type="nucleotide sequence ID" value="NZ_REFV01000011.1"/>
</dbReference>
<gene>
    <name evidence="2" type="ORF">EAX61_11850</name>
</gene>
<evidence type="ECO:0000259" key="1">
    <source>
        <dbReference type="Pfam" id="PF00535"/>
    </source>
</evidence>
<dbReference type="Gene3D" id="3.90.550.10">
    <property type="entry name" value="Spore Coat Polysaccharide Biosynthesis Protein SpsA, Chain A"/>
    <property type="match status" value="1"/>
</dbReference>
<dbReference type="SUPFAM" id="SSF53448">
    <property type="entry name" value="Nucleotide-diphospho-sugar transferases"/>
    <property type="match status" value="1"/>
</dbReference>
<proteinExistence type="predicted"/>
<dbReference type="AlphaFoldDB" id="A0A3M0G6S9"/>
<evidence type="ECO:0000313" key="2">
    <source>
        <dbReference type="EMBL" id="RMB57433.1"/>
    </source>
</evidence>
<keyword evidence="3" id="KW-1185">Reference proteome</keyword>